<dbReference type="STRING" id="59895.A0A103XZG8"/>
<proteinExistence type="predicted"/>
<comment type="caution">
    <text evidence="1">The sequence shown here is derived from an EMBL/GenBank/DDBJ whole genome shotgun (WGS) entry which is preliminary data.</text>
</comment>
<dbReference type="Gramene" id="KVH99739">
    <property type="protein sequence ID" value="KVH99739"/>
    <property type="gene ID" value="Ccrd_022022"/>
</dbReference>
<evidence type="ECO:0000313" key="2">
    <source>
        <dbReference type="Proteomes" id="UP000243975"/>
    </source>
</evidence>
<organism evidence="1 2">
    <name type="scientific">Cynara cardunculus var. scolymus</name>
    <name type="common">Globe artichoke</name>
    <name type="synonym">Cynara scolymus</name>
    <dbReference type="NCBI Taxonomy" id="59895"/>
    <lineage>
        <taxon>Eukaryota</taxon>
        <taxon>Viridiplantae</taxon>
        <taxon>Streptophyta</taxon>
        <taxon>Embryophyta</taxon>
        <taxon>Tracheophyta</taxon>
        <taxon>Spermatophyta</taxon>
        <taxon>Magnoliopsida</taxon>
        <taxon>eudicotyledons</taxon>
        <taxon>Gunneridae</taxon>
        <taxon>Pentapetalae</taxon>
        <taxon>asterids</taxon>
        <taxon>campanulids</taxon>
        <taxon>Asterales</taxon>
        <taxon>Asteraceae</taxon>
        <taxon>Carduoideae</taxon>
        <taxon>Cardueae</taxon>
        <taxon>Carduinae</taxon>
        <taxon>Cynara</taxon>
    </lineage>
</organism>
<dbReference type="Proteomes" id="UP000243975">
    <property type="component" value="Unassembled WGS sequence"/>
</dbReference>
<reference evidence="1 2" key="1">
    <citation type="journal article" date="2016" name="Sci. Rep.">
        <title>The genome sequence of the outbreeding globe artichoke constructed de novo incorporating a phase-aware low-pass sequencing strategy of F1 progeny.</title>
        <authorList>
            <person name="Scaglione D."/>
            <person name="Reyes-Chin-Wo S."/>
            <person name="Acquadro A."/>
            <person name="Froenicke L."/>
            <person name="Portis E."/>
            <person name="Beitel C."/>
            <person name="Tirone M."/>
            <person name="Mauro R."/>
            <person name="Lo Monaco A."/>
            <person name="Mauromicale G."/>
            <person name="Faccioli P."/>
            <person name="Cattivelli L."/>
            <person name="Rieseberg L."/>
            <person name="Michelmore R."/>
            <person name="Lanteri S."/>
        </authorList>
    </citation>
    <scope>NUCLEOTIDE SEQUENCE [LARGE SCALE GENOMIC DNA]</scope>
    <source>
        <strain evidence="1">2C</strain>
    </source>
</reference>
<accession>A0A103XZG8</accession>
<protein>
    <submittedName>
        <fullName evidence="1">Uncharacterized protein</fullName>
    </submittedName>
</protein>
<dbReference type="EMBL" id="LEKV01003416">
    <property type="protein sequence ID" value="KVH99739.1"/>
    <property type="molecule type" value="Genomic_DNA"/>
</dbReference>
<dbReference type="AlphaFoldDB" id="A0A103XZG8"/>
<keyword evidence="2" id="KW-1185">Reference proteome</keyword>
<name>A0A103XZG8_CYNCS</name>
<sequence>MVVRLDLVREWSVVAGEVDARYSYMGSSNGKLHKEKKVNWQVIFLVESKQHIDFRVIKVVDDDEDGRGEEPTQSNLDWEDEFLGEIHPMSKRKQKEMSELLQETDSTDWCVRARKSALRSIQTRGLTSAMEDLFTVNLKKEKNKKKSHNVKKKPVVNKEKPTKESLNFDSDGEDDELNIENLLDDKDQLKTSVSIMAGGMFKERKKKTMETFVERLSHFSGPHDRRKQINLNKEIVEAQTADQVLEGTLR</sequence>
<gene>
    <name evidence="1" type="ORF">Ccrd_022022</name>
</gene>
<evidence type="ECO:0000313" key="1">
    <source>
        <dbReference type="EMBL" id="KVH99739.1"/>
    </source>
</evidence>